<sequence>CYESMTLAILPALFDELLSLVPKASSLAKPRVAGGSYLWTVIGGIRTVAPYLWRVDFFYCPRRSCLTKGCKP</sequence>
<protein>
    <submittedName>
        <fullName evidence="1">Uncharacterized protein</fullName>
    </submittedName>
</protein>
<proteinExistence type="predicted"/>
<dbReference type="Proteomes" id="UP000499080">
    <property type="component" value="Unassembled WGS sequence"/>
</dbReference>
<gene>
    <name evidence="2" type="ORF">AVEN_124306_1</name>
    <name evidence="3" type="ORF">AVEN_160487_1</name>
    <name evidence="1" type="ORF">AVEN_263811_1</name>
</gene>
<feature type="non-terminal residue" evidence="1">
    <location>
        <position position="1"/>
    </location>
</feature>
<evidence type="ECO:0000313" key="1">
    <source>
        <dbReference type="EMBL" id="GBM49960.1"/>
    </source>
</evidence>
<evidence type="ECO:0000313" key="3">
    <source>
        <dbReference type="EMBL" id="GBM50039.1"/>
    </source>
</evidence>
<dbReference type="EMBL" id="BGPR01176962">
    <property type="protein sequence ID" value="GBM50005.1"/>
    <property type="molecule type" value="Genomic_DNA"/>
</dbReference>
<dbReference type="EMBL" id="BGPR01176948">
    <property type="protein sequence ID" value="GBM49960.1"/>
    <property type="molecule type" value="Genomic_DNA"/>
</dbReference>
<reference evidence="1 4" key="1">
    <citation type="journal article" date="2019" name="Sci. Rep.">
        <title>Orb-weaving spider Araneus ventricosus genome elucidates the spidroin gene catalogue.</title>
        <authorList>
            <person name="Kono N."/>
            <person name="Nakamura H."/>
            <person name="Ohtoshi R."/>
            <person name="Moran D.A.P."/>
            <person name="Shinohara A."/>
            <person name="Yoshida Y."/>
            <person name="Fujiwara M."/>
            <person name="Mori M."/>
            <person name="Tomita M."/>
            <person name="Arakawa K."/>
        </authorList>
    </citation>
    <scope>NUCLEOTIDE SEQUENCE [LARGE SCALE GENOMIC DNA]</scope>
</reference>
<organism evidence="1 4">
    <name type="scientific">Araneus ventricosus</name>
    <name type="common">Orbweaver spider</name>
    <name type="synonym">Epeira ventricosa</name>
    <dbReference type="NCBI Taxonomy" id="182803"/>
    <lineage>
        <taxon>Eukaryota</taxon>
        <taxon>Metazoa</taxon>
        <taxon>Ecdysozoa</taxon>
        <taxon>Arthropoda</taxon>
        <taxon>Chelicerata</taxon>
        <taxon>Arachnida</taxon>
        <taxon>Araneae</taxon>
        <taxon>Araneomorphae</taxon>
        <taxon>Entelegynae</taxon>
        <taxon>Araneoidea</taxon>
        <taxon>Araneidae</taxon>
        <taxon>Araneus</taxon>
    </lineage>
</organism>
<evidence type="ECO:0000313" key="2">
    <source>
        <dbReference type="EMBL" id="GBM50005.1"/>
    </source>
</evidence>
<evidence type="ECO:0000313" key="4">
    <source>
        <dbReference type="Proteomes" id="UP000499080"/>
    </source>
</evidence>
<name>A0A4Y2G8B0_ARAVE</name>
<accession>A0A4Y2G8B0</accession>
<dbReference type="AlphaFoldDB" id="A0A4Y2G8B0"/>
<comment type="caution">
    <text evidence="1">The sequence shown here is derived from an EMBL/GenBank/DDBJ whole genome shotgun (WGS) entry which is preliminary data.</text>
</comment>
<keyword evidence="4" id="KW-1185">Reference proteome</keyword>
<dbReference type="EMBL" id="BGPR01176973">
    <property type="protein sequence ID" value="GBM50039.1"/>
    <property type="molecule type" value="Genomic_DNA"/>
</dbReference>